<comment type="caution">
    <text evidence="1">The sequence shown here is derived from an EMBL/GenBank/DDBJ whole genome shotgun (WGS) entry which is preliminary data.</text>
</comment>
<gene>
    <name evidence="1" type="ORF">FGF67_04450</name>
</gene>
<dbReference type="InterPro" id="IPR035223">
    <property type="entry name" value="DUF5335"/>
</dbReference>
<dbReference type="OrthoDB" id="1495659at2"/>
<name>A0A5C4SNN6_9FLAO</name>
<evidence type="ECO:0000313" key="1">
    <source>
        <dbReference type="EMBL" id="TNJ45637.1"/>
    </source>
</evidence>
<dbReference type="EMBL" id="VDCS01000004">
    <property type="protein sequence ID" value="TNJ45637.1"/>
    <property type="molecule type" value="Genomic_DNA"/>
</dbReference>
<dbReference type="Pfam" id="PF17269">
    <property type="entry name" value="DUF5335"/>
    <property type="match status" value="1"/>
</dbReference>
<reference evidence="1 2" key="1">
    <citation type="submission" date="2019-05" db="EMBL/GenBank/DDBJ databases">
        <title>Tamlana fucoidanivorans sp. nov., isolated from the surface of algae collected from Fujian province in China.</title>
        <authorList>
            <person name="Li J."/>
        </authorList>
    </citation>
    <scope>NUCLEOTIDE SEQUENCE [LARGE SCALE GENOMIC DNA]</scope>
    <source>
        <strain evidence="1 2">CW2-9</strain>
    </source>
</reference>
<organism evidence="1 2">
    <name type="scientific">Allotamlana fucoidanivorans</name>
    <dbReference type="NCBI Taxonomy" id="2583814"/>
    <lineage>
        <taxon>Bacteria</taxon>
        <taxon>Pseudomonadati</taxon>
        <taxon>Bacteroidota</taxon>
        <taxon>Flavobacteriia</taxon>
        <taxon>Flavobacteriales</taxon>
        <taxon>Flavobacteriaceae</taxon>
        <taxon>Allotamlana</taxon>
    </lineage>
</organism>
<dbReference type="Proteomes" id="UP000308713">
    <property type="component" value="Unassembled WGS sequence"/>
</dbReference>
<dbReference type="AlphaFoldDB" id="A0A5C4SNN6"/>
<accession>A0A5C4SNN6</accession>
<proteinExistence type="predicted"/>
<keyword evidence="2" id="KW-1185">Reference proteome</keyword>
<protein>
    <submittedName>
        <fullName evidence="1">Uncharacterized protein</fullName>
    </submittedName>
</protein>
<dbReference type="RefSeq" id="WP_139695281.1">
    <property type="nucleotide sequence ID" value="NZ_CP074074.1"/>
</dbReference>
<sequence>MQVIKKLEPSDWQNRLQTLSTGNRGRIAKIDFEDKTIIESGVLESINYDPKTKGNDLVLTLDGYIHNMDYPKELFVVEQENGEVTSIKILDKKGLTTTVGLL</sequence>
<evidence type="ECO:0000313" key="2">
    <source>
        <dbReference type="Proteomes" id="UP000308713"/>
    </source>
</evidence>